<keyword evidence="12" id="KW-1185">Reference proteome</keyword>
<keyword evidence="9" id="KW-0472">Membrane</keyword>
<feature type="domain" description="BZIP" evidence="10">
    <location>
        <begin position="155"/>
        <end position="197"/>
    </location>
</feature>
<dbReference type="PROSITE" id="PS00036">
    <property type="entry name" value="BZIP_BASIC"/>
    <property type="match status" value="1"/>
</dbReference>
<evidence type="ECO:0000256" key="3">
    <source>
        <dbReference type="ARBA" id="ARBA00007163"/>
    </source>
</evidence>
<sequence>MVDGGFDDQVELNIDWNHLLDNLPDDLNFDFCDLPVADGLSTSLNSTCSLSIDDIEQYLMDDDGLNQSNENDQTIIDDGLFKDFLLDLSPGSGSASDRSKDSSASPQSAVEVETDEEDREKEKPHKSGEDVLQMKESRAVDVVDHDDDDGDKDPLAKKLKRKMRNRDAAVRSRERKKMYVRDLELKSKYYEAECKRLGILLQCCLSENQALRLSLHNTKAFDASMSKQESAVLLLESLLLGSLLGLLGIIYLLLILPSHLLSTLEAVLLENEGSAEWENVAPPRRAENKVRRVTILDSFMLSKRCKASRSRMKLSYAVHSCGFWDESLCNGVSIASSSWVTTPT</sequence>
<keyword evidence="9" id="KW-0812">Transmembrane</keyword>
<evidence type="ECO:0000256" key="7">
    <source>
        <dbReference type="ARBA" id="ARBA00023242"/>
    </source>
</evidence>
<evidence type="ECO:0000256" key="8">
    <source>
        <dbReference type="SAM" id="MobiDB-lite"/>
    </source>
</evidence>
<keyword evidence="9" id="KW-1133">Transmembrane helix</keyword>
<dbReference type="InterPro" id="IPR004827">
    <property type="entry name" value="bZIP"/>
</dbReference>
<dbReference type="EMBL" id="JAVIJP010000066">
    <property type="protein sequence ID" value="KAL3619840.1"/>
    <property type="molecule type" value="Genomic_DNA"/>
</dbReference>
<gene>
    <name evidence="11" type="ORF">CASFOL_034752</name>
</gene>
<dbReference type="Pfam" id="PF00170">
    <property type="entry name" value="bZIP_1"/>
    <property type="match status" value="1"/>
</dbReference>
<dbReference type="CDD" id="cd14704">
    <property type="entry name" value="bZIP_HY5-like"/>
    <property type="match status" value="1"/>
</dbReference>
<dbReference type="PROSITE" id="PS50217">
    <property type="entry name" value="BZIP"/>
    <property type="match status" value="1"/>
</dbReference>
<comment type="caution">
    <text evidence="11">The sequence shown here is derived from an EMBL/GenBank/DDBJ whole genome shotgun (WGS) entry which is preliminary data.</text>
</comment>
<dbReference type="GO" id="GO:0003677">
    <property type="term" value="F:DNA binding"/>
    <property type="evidence" value="ECO:0007669"/>
    <property type="project" value="UniProtKB-KW"/>
</dbReference>
<dbReference type="SUPFAM" id="SSF57959">
    <property type="entry name" value="Leucine zipper domain"/>
    <property type="match status" value="1"/>
</dbReference>
<feature type="compositionally biased region" description="Low complexity" evidence="8">
    <location>
        <begin position="92"/>
        <end position="111"/>
    </location>
</feature>
<evidence type="ECO:0000256" key="9">
    <source>
        <dbReference type="SAM" id="Phobius"/>
    </source>
</evidence>
<feature type="compositionally biased region" description="Basic and acidic residues" evidence="8">
    <location>
        <begin position="120"/>
        <end position="143"/>
    </location>
</feature>
<keyword evidence="5" id="KW-0238">DNA-binding</keyword>
<dbReference type="PANTHER" id="PTHR47416">
    <property type="entry name" value="BASIC-LEUCINE ZIPPER TRANSCRIPTION FACTOR F-RELATED"/>
    <property type="match status" value="1"/>
</dbReference>
<keyword evidence="7" id="KW-0539">Nucleus</keyword>
<evidence type="ECO:0000313" key="12">
    <source>
        <dbReference type="Proteomes" id="UP001632038"/>
    </source>
</evidence>
<dbReference type="InterPro" id="IPR046347">
    <property type="entry name" value="bZIP_sf"/>
</dbReference>
<reference evidence="12" key="1">
    <citation type="journal article" date="2024" name="IScience">
        <title>Strigolactones Initiate the Formation of Haustorium-like Structures in Castilleja.</title>
        <authorList>
            <person name="Buerger M."/>
            <person name="Peterson D."/>
            <person name="Chory J."/>
        </authorList>
    </citation>
    <scope>NUCLEOTIDE SEQUENCE [LARGE SCALE GENOMIC DNA]</scope>
</reference>
<evidence type="ECO:0000256" key="5">
    <source>
        <dbReference type="ARBA" id="ARBA00023125"/>
    </source>
</evidence>
<comment type="similarity">
    <text evidence="3">Belongs to the bZIP family.</text>
</comment>
<keyword evidence="6" id="KW-0804">Transcription</keyword>
<proteinExistence type="inferred from homology"/>
<evidence type="ECO:0000313" key="11">
    <source>
        <dbReference type="EMBL" id="KAL3619840.1"/>
    </source>
</evidence>
<comment type="subcellular location">
    <subcellularLocation>
        <location evidence="2">Endoplasmic reticulum membrane</location>
        <topology evidence="2">Single-pass membrane protein</topology>
    </subcellularLocation>
    <subcellularLocation>
        <location evidence="1">Nucleus</location>
    </subcellularLocation>
</comment>
<feature type="transmembrane region" description="Helical" evidence="9">
    <location>
        <begin position="231"/>
        <end position="254"/>
    </location>
</feature>
<dbReference type="Gene3D" id="1.20.5.170">
    <property type="match status" value="1"/>
</dbReference>
<dbReference type="GO" id="GO:0005634">
    <property type="term" value="C:nucleus"/>
    <property type="evidence" value="ECO:0007669"/>
    <property type="project" value="UniProtKB-SubCell"/>
</dbReference>
<dbReference type="AlphaFoldDB" id="A0ABD3BT28"/>
<evidence type="ECO:0000256" key="6">
    <source>
        <dbReference type="ARBA" id="ARBA00023163"/>
    </source>
</evidence>
<evidence type="ECO:0000256" key="4">
    <source>
        <dbReference type="ARBA" id="ARBA00023015"/>
    </source>
</evidence>
<name>A0ABD3BT28_9LAMI</name>
<evidence type="ECO:0000256" key="1">
    <source>
        <dbReference type="ARBA" id="ARBA00004123"/>
    </source>
</evidence>
<feature type="region of interest" description="Disordered" evidence="8">
    <location>
        <begin position="92"/>
        <end position="155"/>
    </location>
</feature>
<protein>
    <recommendedName>
        <fullName evidence="10">BZIP domain-containing protein</fullName>
    </recommendedName>
</protein>
<dbReference type="GO" id="GO:0005789">
    <property type="term" value="C:endoplasmic reticulum membrane"/>
    <property type="evidence" value="ECO:0007669"/>
    <property type="project" value="UniProtKB-SubCell"/>
</dbReference>
<evidence type="ECO:0000259" key="10">
    <source>
        <dbReference type="PROSITE" id="PS50217"/>
    </source>
</evidence>
<dbReference type="SMART" id="SM00338">
    <property type="entry name" value="BRLZ"/>
    <property type="match status" value="1"/>
</dbReference>
<organism evidence="11 12">
    <name type="scientific">Castilleja foliolosa</name>
    <dbReference type="NCBI Taxonomy" id="1961234"/>
    <lineage>
        <taxon>Eukaryota</taxon>
        <taxon>Viridiplantae</taxon>
        <taxon>Streptophyta</taxon>
        <taxon>Embryophyta</taxon>
        <taxon>Tracheophyta</taxon>
        <taxon>Spermatophyta</taxon>
        <taxon>Magnoliopsida</taxon>
        <taxon>eudicotyledons</taxon>
        <taxon>Gunneridae</taxon>
        <taxon>Pentapetalae</taxon>
        <taxon>asterids</taxon>
        <taxon>lamiids</taxon>
        <taxon>Lamiales</taxon>
        <taxon>Orobanchaceae</taxon>
        <taxon>Pedicularideae</taxon>
        <taxon>Castillejinae</taxon>
        <taxon>Castilleja</taxon>
    </lineage>
</organism>
<evidence type="ECO:0000256" key="2">
    <source>
        <dbReference type="ARBA" id="ARBA00004389"/>
    </source>
</evidence>
<dbReference type="Proteomes" id="UP001632038">
    <property type="component" value="Unassembled WGS sequence"/>
</dbReference>
<dbReference type="PANTHER" id="PTHR47416:SF8">
    <property type="entry name" value="BASIC-LEUCINE ZIPPER TRANSCRIPTION FACTOR E-RELATED"/>
    <property type="match status" value="1"/>
</dbReference>
<accession>A0ABD3BT28</accession>
<keyword evidence="4" id="KW-0805">Transcription regulation</keyword>